<dbReference type="RefSeq" id="WP_339092146.1">
    <property type="nucleotide sequence ID" value="NZ_LR743507.1"/>
</dbReference>
<evidence type="ECO:0000256" key="1">
    <source>
        <dbReference type="ARBA" id="ARBA00001933"/>
    </source>
</evidence>
<dbReference type="Pfam" id="PF00291">
    <property type="entry name" value="PALP"/>
    <property type="match status" value="1"/>
</dbReference>
<dbReference type="InterPro" id="IPR001926">
    <property type="entry name" value="TrpB-like_PALP"/>
</dbReference>
<protein>
    <submittedName>
        <fullName evidence="5">Threonine synthase</fullName>
        <ecNumber evidence="5">4.2.3.1</ecNumber>
    </submittedName>
</protein>
<dbReference type="InterPro" id="IPR036052">
    <property type="entry name" value="TrpB-like_PALP_sf"/>
</dbReference>
<feature type="domain" description="Tryptophan synthase beta chain-like PALP" evidence="4">
    <location>
        <begin position="69"/>
        <end position="364"/>
    </location>
</feature>
<organism evidence="5">
    <name type="scientific">Variovorax paradoxus</name>
    <dbReference type="NCBI Taxonomy" id="34073"/>
    <lineage>
        <taxon>Bacteria</taxon>
        <taxon>Pseudomonadati</taxon>
        <taxon>Pseudomonadota</taxon>
        <taxon>Betaproteobacteria</taxon>
        <taxon>Burkholderiales</taxon>
        <taxon>Comamonadaceae</taxon>
        <taxon>Variovorax</taxon>
    </lineage>
</organism>
<accession>A0A679J6Q1</accession>
<reference evidence="5" key="1">
    <citation type="submission" date="2019-12" db="EMBL/GenBank/DDBJ databases">
        <authorList>
            <person name="Cremers G."/>
        </authorList>
    </citation>
    <scope>NUCLEOTIDE SEQUENCE</scope>
    <source>
        <strain evidence="5">Vvax</strain>
    </source>
</reference>
<dbReference type="InterPro" id="IPR050147">
    <property type="entry name" value="Ser/Thr_Dehydratase"/>
</dbReference>
<dbReference type="GO" id="GO:0006565">
    <property type="term" value="P:L-serine catabolic process"/>
    <property type="evidence" value="ECO:0007669"/>
    <property type="project" value="TreeGrafter"/>
</dbReference>
<proteinExistence type="predicted"/>
<gene>
    <name evidence="5" type="primary">thrC_2</name>
    <name evidence="5" type="ORF">VVAX_04633</name>
</gene>
<dbReference type="GO" id="GO:0009097">
    <property type="term" value="P:isoleucine biosynthetic process"/>
    <property type="evidence" value="ECO:0007669"/>
    <property type="project" value="TreeGrafter"/>
</dbReference>
<dbReference type="PANTHER" id="PTHR48078">
    <property type="entry name" value="THREONINE DEHYDRATASE, MITOCHONDRIAL-RELATED"/>
    <property type="match status" value="1"/>
</dbReference>
<dbReference type="GO" id="GO:0006567">
    <property type="term" value="P:L-threonine catabolic process"/>
    <property type="evidence" value="ECO:0007669"/>
    <property type="project" value="TreeGrafter"/>
</dbReference>
<keyword evidence="3 5" id="KW-0456">Lyase</keyword>
<dbReference type="PANTHER" id="PTHR48078:SF6">
    <property type="entry name" value="L-THREONINE DEHYDRATASE CATABOLIC TDCB"/>
    <property type="match status" value="1"/>
</dbReference>
<dbReference type="AlphaFoldDB" id="A0A679J6Q1"/>
<dbReference type="GO" id="GO:0030170">
    <property type="term" value="F:pyridoxal phosphate binding"/>
    <property type="evidence" value="ECO:0007669"/>
    <property type="project" value="InterPro"/>
</dbReference>
<evidence type="ECO:0000259" key="4">
    <source>
        <dbReference type="Pfam" id="PF00291"/>
    </source>
</evidence>
<dbReference type="SUPFAM" id="SSF53686">
    <property type="entry name" value="Tryptophan synthase beta subunit-like PLP-dependent enzymes"/>
    <property type="match status" value="1"/>
</dbReference>
<dbReference type="InterPro" id="IPR000634">
    <property type="entry name" value="Ser/Thr_deHydtase_PyrdxlP-BS"/>
</dbReference>
<dbReference type="GO" id="GO:0004795">
    <property type="term" value="F:threonine synthase activity"/>
    <property type="evidence" value="ECO:0007669"/>
    <property type="project" value="UniProtKB-EC"/>
</dbReference>
<evidence type="ECO:0000313" key="5">
    <source>
        <dbReference type="EMBL" id="CAA2108118.1"/>
    </source>
</evidence>
<keyword evidence="2" id="KW-0663">Pyridoxal phosphate</keyword>
<evidence type="ECO:0000256" key="3">
    <source>
        <dbReference type="ARBA" id="ARBA00023239"/>
    </source>
</evidence>
<sequence length="382" mass="41197">MTAPERARYVDPRTGRYHELSERRWRSDDGNPMLVTPLPGIGRDDIDSRTRSLWRYRAALPVEIAQPASMGEGCTPLVQKRWGDHAPYFKLEWFNPTCSFKDRGAAVMMSFLRQIGVDAVLEDSSGNGGAAIAAAGAAAGMRVKVLAPSYTPAPKVAQIRAFGAEVQLVPGPREESEYEAVRQSESIFYASHNWHPFFLQGTKTLAYELWEDLGFRAPDNVVIPTGAGSNVLGCWIGFGELLAAGQIARLPRIFVAQPLNCSPIDASFMAGADTLVERPVQPTIAEGTAIKRPVRLPEILQALRETNGRTVALTEDQIAAAVRRLAASGLYTEPTSASAAAAIDVLAQRGDIRPGETTVALLTGTGLKSTQFMTELFGAAAA</sequence>
<dbReference type="GO" id="GO:0004794">
    <property type="term" value="F:threonine deaminase activity"/>
    <property type="evidence" value="ECO:0007669"/>
    <property type="project" value="TreeGrafter"/>
</dbReference>
<dbReference type="Gene3D" id="3.40.50.1100">
    <property type="match status" value="2"/>
</dbReference>
<dbReference type="PROSITE" id="PS00165">
    <property type="entry name" value="DEHYDRATASE_SER_THR"/>
    <property type="match status" value="1"/>
</dbReference>
<comment type="cofactor">
    <cofactor evidence="1">
        <name>pyridoxal 5'-phosphate</name>
        <dbReference type="ChEBI" id="CHEBI:597326"/>
    </cofactor>
</comment>
<evidence type="ECO:0000256" key="2">
    <source>
        <dbReference type="ARBA" id="ARBA00022898"/>
    </source>
</evidence>
<dbReference type="EC" id="4.2.3.1" evidence="5"/>
<name>A0A679J6Q1_VARPD</name>
<dbReference type="GO" id="GO:0003941">
    <property type="term" value="F:L-serine ammonia-lyase activity"/>
    <property type="evidence" value="ECO:0007669"/>
    <property type="project" value="TreeGrafter"/>
</dbReference>
<dbReference type="EMBL" id="LR743507">
    <property type="protein sequence ID" value="CAA2108118.1"/>
    <property type="molecule type" value="Genomic_DNA"/>
</dbReference>